<evidence type="ECO:0000313" key="16">
    <source>
        <dbReference type="EMBL" id="KAK5849964.1"/>
    </source>
</evidence>
<dbReference type="Gene3D" id="3.80.10.10">
    <property type="entry name" value="Ribonuclease Inhibitor"/>
    <property type="match status" value="1"/>
</dbReference>
<reference evidence="16 17" key="2">
    <citation type="journal article" date="2023" name="Mol. Biol. Evol.">
        <title>Genomics of Secondarily Temperate Adaptation in the Only Non-Antarctic Icefish.</title>
        <authorList>
            <person name="Rivera-Colon A.G."/>
            <person name="Rayamajhi N."/>
            <person name="Minhas B.F."/>
            <person name="Madrigal G."/>
            <person name="Bilyk K.T."/>
            <person name="Yoon V."/>
            <person name="Hune M."/>
            <person name="Gregory S."/>
            <person name="Cheng C.H.C."/>
            <person name="Catchen J.M."/>
        </authorList>
    </citation>
    <scope>NUCLEOTIDE SEQUENCE [LARGE SCALE GENOMIC DNA]</scope>
    <source>
        <strain evidence="16">JMC-PN-2008</strain>
    </source>
</reference>
<keyword evidence="9 14" id="KW-1133">Transmembrane helix</keyword>
<evidence type="ECO:0000256" key="3">
    <source>
        <dbReference type="ARBA" id="ARBA00022588"/>
    </source>
</evidence>
<dbReference type="PANTHER" id="PTHR24365:SF522">
    <property type="entry name" value="LOW QUALITY PROTEIN: TOLL-LIKE RECEPTOR 13-RELATED"/>
    <property type="match status" value="1"/>
</dbReference>
<dbReference type="InterPro" id="IPR000157">
    <property type="entry name" value="TIR_dom"/>
</dbReference>
<keyword evidence="13" id="KW-0395">Inflammatory response</keyword>
<dbReference type="GO" id="GO:0045087">
    <property type="term" value="P:innate immune response"/>
    <property type="evidence" value="ECO:0007669"/>
    <property type="project" value="UniProtKB-KW"/>
</dbReference>
<keyword evidence="10 14" id="KW-0472">Membrane</keyword>
<keyword evidence="8" id="KW-0391">Immunity</keyword>
<evidence type="ECO:0000256" key="7">
    <source>
        <dbReference type="ARBA" id="ARBA00022737"/>
    </source>
</evidence>
<keyword evidence="5 14" id="KW-0812">Transmembrane</keyword>
<organism evidence="16 17">
    <name type="scientific">Eleginops maclovinus</name>
    <name type="common">Patagonian blennie</name>
    <name type="synonym">Eleginus maclovinus</name>
    <dbReference type="NCBI Taxonomy" id="56733"/>
    <lineage>
        <taxon>Eukaryota</taxon>
        <taxon>Metazoa</taxon>
        <taxon>Chordata</taxon>
        <taxon>Craniata</taxon>
        <taxon>Vertebrata</taxon>
        <taxon>Euteleostomi</taxon>
        <taxon>Actinopterygii</taxon>
        <taxon>Neopterygii</taxon>
        <taxon>Teleostei</taxon>
        <taxon>Neoteleostei</taxon>
        <taxon>Acanthomorphata</taxon>
        <taxon>Eupercaria</taxon>
        <taxon>Perciformes</taxon>
        <taxon>Notothenioidei</taxon>
        <taxon>Eleginopidae</taxon>
        <taxon>Eleginops</taxon>
    </lineage>
</organism>
<dbReference type="InterPro" id="IPR032675">
    <property type="entry name" value="LRR_dom_sf"/>
</dbReference>
<evidence type="ECO:0000256" key="8">
    <source>
        <dbReference type="ARBA" id="ARBA00022859"/>
    </source>
</evidence>
<dbReference type="PRINTS" id="PR01537">
    <property type="entry name" value="INTRLKN1R1F"/>
</dbReference>
<keyword evidence="4" id="KW-0433">Leucine-rich repeat</keyword>
<dbReference type="EMBL" id="JAUZQC010000023">
    <property type="protein sequence ID" value="KAK5849964.1"/>
    <property type="molecule type" value="Genomic_DNA"/>
</dbReference>
<evidence type="ECO:0000256" key="13">
    <source>
        <dbReference type="ARBA" id="ARBA00023198"/>
    </source>
</evidence>
<evidence type="ECO:0000256" key="1">
    <source>
        <dbReference type="ARBA" id="ARBA00004479"/>
    </source>
</evidence>
<evidence type="ECO:0000256" key="2">
    <source>
        <dbReference type="ARBA" id="ARBA00009634"/>
    </source>
</evidence>
<dbReference type="Proteomes" id="UP001346869">
    <property type="component" value="Unassembled WGS sequence"/>
</dbReference>
<feature type="transmembrane region" description="Helical" evidence="14">
    <location>
        <begin position="57"/>
        <end position="82"/>
    </location>
</feature>
<keyword evidence="7" id="KW-0677">Repeat</keyword>
<protein>
    <recommendedName>
        <fullName evidence="15">TIR domain-containing protein</fullName>
    </recommendedName>
</protein>
<evidence type="ECO:0000256" key="11">
    <source>
        <dbReference type="ARBA" id="ARBA00023170"/>
    </source>
</evidence>
<dbReference type="GO" id="GO:0002224">
    <property type="term" value="P:toll-like receptor signaling pathway"/>
    <property type="evidence" value="ECO:0007669"/>
    <property type="project" value="TreeGrafter"/>
</dbReference>
<comment type="similarity">
    <text evidence="2">Belongs to the Toll-like receptor family.</text>
</comment>
<feature type="domain" description="TIR" evidence="15">
    <location>
        <begin position="109"/>
        <end position="250"/>
    </location>
</feature>
<dbReference type="InterPro" id="IPR000483">
    <property type="entry name" value="Cys-rich_flank_reg_C"/>
</dbReference>
<dbReference type="FunFam" id="3.40.50.10140:FF:000001">
    <property type="entry name" value="Toll-like receptor 2"/>
    <property type="match status" value="1"/>
</dbReference>
<keyword evidence="3" id="KW-0399">Innate immunity</keyword>
<comment type="caution">
    <text evidence="16">The sequence shown here is derived from an EMBL/GenBank/DDBJ whole genome shotgun (WGS) entry which is preliminary data.</text>
</comment>
<keyword evidence="11" id="KW-0675">Receptor</keyword>
<comment type="subcellular location">
    <subcellularLocation>
        <location evidence="1">Membrane</location>
        <topology evidence="1">Single-pass type I membrane protein</topology>
    </subcellularLocation>
</comment>
<dbReference type="PROSITE" id="PS50104">
    <property type="entry name" value="TIR"/>
    <property type="match status" value="1"/>
</dbReference>
<dbReference type="InterPro" id="IPR035897">
    <property type="entry name" value="Toll_tir_struct_dom_sf"/>
</dbReference>
<keyword evidence="17" id="KW-1185">Reference proteome</keyword>
<proteinExistence type="inferred from homology"/>
<dbReference type="SMART" id="SM00082">
    <property type="entry name" value="LRRCT"/>
    <property type="match status" value="1"/>
</dbReference>
<keyword evidence="6" id="KW-0732">Signal</keyword>
<sequence>MGNSFTCDCDNVWFGQWAVNYNSTQVYDASNFECNYPKGLKGTKLLDLDAHSCTVDIEFICFITTTCTTLLFMVVTFTYHFLRWKLAYAYYIFLAWLFDTKLKNKQAPNQYDAFISYNTHDESWVIKELVPKLEAEKGFRLCLHHRDFEPGKPIIENITDAIYGSRKTICVISHKYLESEWCSREIQVASFRLFDEQKDVLILVFLEDIPSPQLSDYHRIRKLLKKKTYLSWPQAGEHPELFWAKLCQALKTREDLSEDRLLLTVGDRP</sequence>
<dbReference type="GO" id="GO:0006954">
    <property type="term" value="P:inflammatory response"/>
    <property type="evidence" value="ECO:0007669"/>
    <property type="project" value="UniProtKB-KW"/>
</dbReference>
<dbReference type="GO" id="GO:0005886">
    <property type="term" value="C:plasma membrane"/>
    <property type="evidence" value="ECO:0007669"/>
    <property type="project" value="TreeGrafter"/>
</dbReference>
<dbReference type="SMART" id="SM00255">
    <property type="entry name" value="TIR"/>
    <property type="match status" value="1"/>
</dbReference>
<evidence type="ECO:0000256" key="14">
    <source>
        <dbReference type="SAM" id="Phobius"/>
    </source>
</evidence>
<evidence type="ECO:0000256" key="4">
    <source>
        <dbReference type="ARBA" id="ARBA00022614"/>
    </source>
</evidence>
<dbReference type="SUPFAM" id="SSF52200">
    <property type="entry name" value="Toll/Interleukin receptor TIR domain"/>
    <property type="match status" value="1"/>
</dbReference>
<reference evidence="16 17" key="1">
    <citation type="journal article" date="2023" name="Genes (Basel)">
        <title>Chromosome-Level Genome Assembly and Circadian Gene Repertoire of the Patagonia Blennie Eleginops maclovinus-The Closest Ancestral Proxy of Antarctic Cryonotothenioids.</title>
        <authorList>
            <person name="Cheng C.C."/>
            <person name="Rivera-Colon A.G."/>
            <person name="Minhas B.F."/>
            <person name="Wilson L."/>
            <person name="Rayamajhi N."/>
            <person name="Vargas-Chacoff L."/>
            <person name="Catchen J.M."/>
        </authorList>
    </citation>
    <scope>NUCLEOTIDE SEQUENCE [LARGE SCALE GENOMIC DNA]</scope>
    <source>
        <strain evidence="16">JMC-PN-2008</strain>
    </source>
</reference>
<dbReference type="Gene3D" id="3.40.50.10140">
    <property type="entry name" value="Toll/interleukin-1 receptor homology (TIR) domain"/>
    <property type="match status" value="1"/>
</dbReference>
<evidence type="ECO:0000256" key="6">
    <source>
        <dbReference type="ARBA" id="ARBA00022729"/>
    </source>
</evidence>
<accession>A0AAN7WYP6</accession>
<dbReference type="PANTHER" id="PTHR24365">
    <property type="entry name" value="TOLL-LIKE RECEPTOR"/>
    <property type="match status" value="1"/>
</dbReference>
<evidence type="ECO:0000259" key="15">
    <source>
        <dbReference type="PROSITE" id="PS50104"/>
    </source>
</evidence>
<evidence type="ECO:0000256" key="9">
    <source>
        <dbReference type="ARBA" id="ARBA00022989"/>
    </source>
</evidence>
<dbReference type="Pfam" id="PF01582">
    <property type="entry name" value="TIR"/>
    <property type="match status" value="1"/>
</dbReference>
<evidence type="ECO:0000256" key="5">
    <source>
        <dbReference type="ARBA" id="ARBA00022692"/>
    </source>
</evidence>
<evidence type="ECO:0000256" key="10">
    <source>
        <dbReference type="ARBA" id="ARBA00023136"/>
    </source>
</evidence>
<keyword evidence="12" id="KW-0325">Glycoprotein</keyword>
<name>A0AAN7WYP6_ELEMC</name>
<evidence type="ECO:0000256" key="12">
    <source>
        <dbReference type="ARBA" id="ARBA00023180"/>
    </source>
</evidence>
<dbReference type="AlphaFoldDB" id="A0AAN7WYP6"/>
<dbReference type="GO" id="GO:0038023">
    <property type="term" value="F:signaling receptor activity"/>
    <property type="evidence" value="ECO:0007669"/>
    <property type="project" value="TreeGrafter"/>
</dbReference>
<evidence type="ECO:0000313" key="17">
    <source>
        <dbReference type="Proteomes" id="UP001346869"/>
    </source>
</evidence>
<gene>
    <name evidence="16" type="ORF">PBY51_014256</name>
</gene>